<evidence type="ECO:0000313" key="3">
    <source>
        <dbReference type="Proteomes" id="UP000271098"/>
    </source>
</evidence>
<reference evidence="2 3" key="2">
    <citation type="submission" date="2018-11" db="EMBL/GenBank/DDBJ databases">
        <authorList>
            <consortium name="Pathogen Informatics"/>
        </authorList>
    </citation>
    <scope>NUCLEOTIDE SEQUENCE [LARGE SCALE GENOMIC DNA]</scope>
</reference>
<accession>A0A183DXR1</accession>
<protein>
    <submittedName>
        <fullName evidence="4">Tudor domain-containing protein</fullName>
    </submittedName>
</protein>
<reference evidence="4" key="1">
    <citation type="submission" date="2016-06" db="UniProtKB">
        <authorList>
            <consortium name="WormBaseParasite"/>
        </authorList>
    </citation>
    <scope>IDENTIFICATION</scope>
</reference>
<dbReference type="Pfam" id="PF00567">
    <property type="entry name" value="TUDOR"/>
    <property type="match status" value="1"/>
</dbReference>
<dbReference type="CDD" id="cd20379">
    <property type="entry name" value="Tudor_dTUD-like"/>
    <property type="match status" value="1"/>
</dbReference>
<feature type="domain" description="Tudor" evidence="1">
    <location>
        <begin position="11"/>
        <end position="49"/>
    </location>
</feature>
<keyword evidence="3" id="KW-1185">Reference proteome</keyword>
<dbReference type="Gene3D" id="2.30.30.140">
    <property type="match status" value="1"/>
</dbReference>
<evidence type="ECO:0000313" key="2">
    <source>
        <dbReference type="EMBL" id="VDN22418.1"/>
    </source>
</evidence>
<name>A0A183DXR1_9BILA</name>
<dbReference type="SUPFAM" id="SSF63748">
    <property type="entry name" value="Tudor/PWWP/MBT"/>
    <property type="match status" value="1"/>
</dbReference>
<dbReference type="InterPro" id="IPR002999">
    <property type="entry name" value="Tudor"/>
</dbReference>
<dbReference type="AlphaFoldDB" id="A0A183DXR1"/>
<dbReference type="WBParaSite" id="GPUH_0001351701-mRNA-1">
    <property type="protein sequence ID" value="GPUH_0001351701-mRNA-1"/>
    <property type="gene ID" value="GPUH_0001351701"/>
</dbReference>
<dbReference type="Proteomes" id="UP000271098">
    <property type="component" value="Unassembled WGS sequence"/>
</dbReference>
<sequence>MWAISYCHKFQAMFRAVITALYDTEVEVHYIDCGNCETVEYSDLRSMDRLVSAAHALFFMQFPSDDCDVHFLAKM</sequence>
<proteinExistence type="predicted"/>
<dbReference type="OrthoDB" id="5841823at2759"/>
<evidence type="ECO:0000259" key="1">
    <source>
        <dbReference type="Pfam" id="PF00567"/>
    </source>
</evidence>
<gene>
    <name evidence="2" type="ORF">GPUH_LOCUS13502</name>
</gene>
<evidence type="ECO:0000313" key="4">
    <source>
        <dbReference type="WBParaSite" id="GPUH_0001351701-mRNA-1"/>
    </source>
</evidence>
<organism evidence="4">
    <name type="scientific">Gongylonema pulchrum</name>
    <dbReference type="NCBI Taxonomy" id="637853"/>
    <lineage>
        <taxon>Eukaryota</taxon>
        <taxon>Metazoa</taxon>
        <taxon>Ecdysozoa</taxon>
        <taxon>Nematoda</taxon>
        <taxon>Chromadorea</taxon>
        <taxon>Rhabditida</taxon>
        <taxon>Spirurina</taxon>
        <taxon>Spiruromorpha</taxon>
        <taxon>Spiruroidea</taxon>
        <taxon>Gongylonematidae</taxon>
        <taxon>Gongylonema</taxon>
    </lineage>
</organism>
<dbReference type="EMBL" id="UYRT01080280">
    <property type="protein sequence ID" value="VDN22418.1"/>
    <property type="molecule type" value="Genomic_DNA"/>
</dbReference>